<gene>
    <name evidence="4" type="ORF">pdam_00004178</name>
</gene>
<dbReference type="SUPFAM" id="SSF54695">
    <property type="entry name" value="POZ domain"/>
    <property type="match status" value="1"/>
</dbReference>
<sequence length="447" mass="51177">MSAQKEAWQTERPTIRSRSKFMFNNELLSDVSFVVPVQLDEISSKKCWKAISAHKFVLAISSPVFFAMFYGDLAEKSDSIRLPDCEYESLLELFRFVYCDEARLTPDNVMQVLYLAKKYILPSLVERCTEYLLEVLNVSNVFCVLSHALNYGEKKLVSHCWKVIDKEAEEAVKTEGFETIDRSLLEDLVKRDSLNIKEVDLFRAVDTWAVEECKRLDMAANGASKRLVLGDKVVNAIRFPVMKRNEFSNSVLDCNILTSHEAIIMEDYFNTPIFSPSNYFSKAPRTGLRQRCCRFKSVVLETGLMYGSYHSDYLNFSVNRDIVLYGICLFGSENRKYQATVTVRKASNGLFKATKIGKYSSIPMELEEEEGSFYAFDVLFDKPVSLKKNTWYYVKAAMSGPIIWHGKGGVKSIHCPGVQFSFKDHPKNNKRTNIADGQFPQFLFSLE</sequence>
<feature type="domain" description="BTB" evidence="3">
    <location>
        <begin position="29"/>
        <end position="106"/>
    </location>
</feature>
<dbReference type="PANTHER" id="PTHR45774:SF3">
    <property type="entry name" value="BTB (POZ) DOMAIN-CONTAINING 2B-RELATED"/>
    <property type="match status" value="1"/>
</dbReference>
<dbReference type="GO" id="GO:0022008">
    <property type="term" value="P:neurogenesis"/>
    <property type="evidence" value="ECO:0007669"/>
    <property type="project" value="TreeGrafter"/>
</dbReference>
<reference evidence="4 5" key="1">
    <citation type="journal article" date="2018" name="Sci. Rep.">
        <title>Comparative analysis of the Pocillopora damicornis genome highlights role of immune system in coral evolution.</title>
        <authorList>
            <person name="Cunning R."/>
            <person name="Bay R.A."/>
            <person name="Gillette P."/>
            <person name="Baker A.C."/>
            <person name="Traylor-Knowles N."/>
        </authorList>
    </citation>
    <scope>NUCLEOTIDE SEQUENCE [LARGE SCALE GENOMIC DNA]</scope>
    <source>
        <strain evidence="4">RSMAS</strain>
        <tissue evidence="4">Whole animal</tissue>
    </source>
</reference>
<evidence type="ECO:0000256" key="1">
    <source>
        <dbReference type="ARBA" id="ARBA00004496"/>
    </source>
</evidence>
<evidence type="ECO:0000256" key="2">
    <source>
        <dbReference type="ARBA" id="ARBA00022490"/>
    </source>
</evidence>
<dbReference type="PANTHER" id="PTHR45774">
    <property type="entry name" value="BTB/POZ DOMAIN-CONTAINING"/>
    <property type="match status" value="1"/>
</dbReference>
<comment type="caution">
    <text evidence="4">The sequence shown here is derived from an EMBL/GenBank/DDBJ whole genome shotgun (WGS) entry which is preliminary data.</text>
</comment>
<dbReference type="Pfam" id="PF07707">
    <property type="entry name" value="BACK"/>
    <property type="match status" value="1"/>
</dbReference>
<dbReference type="GO" id="GO:0005829">
    <property type="term" value="C:cytosol"/>
    <property type="evidence" value="ECO:0007669"/>
    <property type="project" value="TreeGrafter"/>
</dbReference>
<dbReference type="AlphaFoldDB" id="A0A3M6TWT2"/>
<keyword evidence="2" id="KW-0963">Cytoplasm</keyword>
<protein>
    <recommendedName>
        <fullName evidence="3">BTB domain-containing protein</fullName>
    </recommendedName>
</protein>
<dbReference type="Pfam" id="PF00651">
    <property type="entry name" value="BTB"/>
    <property type="match status" value="1"/>
</dbReference>
<dbReference type="OMA" id="CANFITE"/>
<evidence type="ECO:0000313" key="5">
    <source>
        <dbReference type="Proteomes" id="UP000275408"/>
    </source>
</evidence>
<organism evidence="4 5">
    <name type="scientific">Pocillopora damicornis</name>
    <name type="common">Cauliflower coral</name>
    <name type="synonym">Millepora damicornis</name>
    <dbReference type="NCBI Taxonomy" id="46731"/>
    <lineage>
        <taxon>Eukaryota</taxon>
        <taxon>Metazoa</taxon>
        <taxon>Cnidaria</taxon>
        <taxon>Anthozoa</taxon>
        <taxon>Hexacorallia</taxon>
        <taxon>Scleractinia</taxon>
        <taxon>Astrocoeniina</taxon>
        <taxon>Pocilloporidae</taxon>
        <taxon>Pocillopora</taxon>
    </lineage>
</organism>
<dbReference type="Proteomes" id="UP000275408">
    <property type="component" value="Unassembled WGS sequence"/>
</dbReference>
<dbReference type="EMBL" id="RCHS01002783">
    <property type="protein sequence ID" value="RMX45748.1"/>
    <property type="molecule type" value="Genomic_DNA"/>
</dbReference>
<dbReference type="Gene3D" id="2.60.120.820">
    <property type="entry name" value="PHR domain"/>
    <property type="match status" value="1"/>
</dbReference>
<dbReference type="InterPro" id="IPR011333">
    <property type="entry name" value="SKP1/BTB/POZ_sf"/>
</dbReference>
<dbReference type="Gene3D" id="1.25.40.420">
    <property type="match status" value="1"/>
</dbReference>
<dbReference type="InterPro" id="IPR012983">
    <property type="entry name" value="PHR"/>
</dbReference>
<dbReference type="SMART" id="SM00875">
    <property type="entry name" value="BACK"/>
    <property type="match status" value="1"/>
</dbReference>
<accession>A0A3M6TWT2</accession>
<evidence type="ECO:0000313" key="4">
    <source>
        <dbReference type="EMBL" id="RMX45748.1"/>
    </source>
</evidence>
<keyword evidence="5" id="KW-1185">Reference proteome</keyword>
<dbReference type="InterPro" id="IPR038648">
    <property type="entry name" value="PHR_sf"/>
</dbReference>
<comment type="subcellular location">
    <subcellularLocation>
        <location evidence="1">Cytoplasm</location>
    </subcellularLocation>
</comment>
<dbReference type="Gene3D" id="3.30.710.10">
    <property type="entry name" value="Potassium Channel Kv1.1, Chain A"/>
    <property type="match status" value="1"/>
</dbReference>
<name>A0A3M6TWT2_POCDA</name>
<dbReference type="OrthoDB" id="5983864at2759"/>
<dbReference type="InterPro" id="IPR011705">
    <property type="entry name" value="BACK"/>
</dbReference>
<proteinExistence type="predicted"/>
<dbReference type="InterPro" id="IPR000210">
    <property type="entry name" value="BTB/POZ_dom"/>
</dbReference>
<dbReference type="PROSITE" id="PS50097">
    <property type="entry name" value="BTB"/>
    <property type="match status" value="1"/>
</dbReference>
<dbReference type="SMART" id="SM00225">
    <property type="entry name" value="BTB"/>
    <property type="match status" value="1"/>
</dbReference>
<dbReference type="Pfam" id="PF08005">
    <property type="entry name" value="PHR"/>
    <property type="match status" value="1"/>
</dbReference>
<evidence type="ECO:0000259" key="3">
    <source>
        <dbReference type="PROSITE" id="PS50097"/>
    </source>
</evidence>